<gene>
    <name evidence="2" type="ORF">KFZ73_14295</name>
</gene>
<keyword evidence="3" id="KW-1185">Reference proteome</keyword>
<accession>A0ABS5NDQ6</accession>
<organism evidence="2 3">
    <name type="scientific">Tsukamurella paurometabola</name>
    <name type="common">Corynebacterium paurometabolum</name>
    <dbReference type="NCBI Taxonomy" id="2061"/>
    <lineage>
        <taxon>Bacteria</taxon>
        <taxon>Bacillati</taxon>
        <taxon>Actinomycetota</taxon>
        <taxon>Actinomycetes</taxon>
        <taxon>Mycobacteriales</taxon>
        <taxon>Tsukamurellaceae</taxon>
        <taxon>Tsukamurella</taxon>
    </lineage>
</organism>
<protein>
    <submittedName>
        <fullName evidence="2">Uncharacterized protein</fullName>
    </submittedName>
</protein>
<evidence type="ECO:0000256" key="1">
    <source>
        <dbReference type="SAM" id="MobiDB-lite"/>
    </source>
</evidence>
<name>A0ABS5NDQ6_TSUPA</name>
<proteinExistence type="predicted"/>
<evidence type="ECO:0000313" key="2">
    <source>
        <dbReference type="EMBL" id="MBS4102404.1"/>
    </source>
</evidence>
<evidence type="ECO:0000313" key="3">
    <source>
        <dbReference type="Proteomes" id="UP000676853"/>
    </source>
</evidence>
<comment type="caution">
    <text evidence="2">The sequence shown here is derived from an EMBL/GenBank/DDBJ whole genome shotgun (WGS) entry which is preliminary data.</text>
</comment>
<feature type="compositionally biased region" description="Basic and acidic residues" evidence="1">
    <location>
        <begin position="70"/>
        <end position="92"/>
    </location>
</feature>
<dbReference type="RefSeq" id="WP_212554123.1">
    <property type="nucleotide sequence ID" value="NZ_JAGXOE010000034.1"/>
</dbReference>
<reference evidence="2 3" key="1">
    <citation type="submission" date="2021-04" db="EMBL/GenBank/DDBJ databases">
        <title>Whole genome sequence analysis of a thiophenic sulfur metabolizing bacteria.</title>
        <authorList>
            <person name="Akhtar N."/>
            <person name="Akram J."/>
            <person name="Aslam A."/>
        </authorList>
    </citation>
    <scope>NUCLEOTIDE SEQUENCE [LARGE SCALE GENOMIC DNA]</scope>
    <source>
        <strain evidence="2 3">3OW</strain>
    </source>
</reference>
<feature type="region of interest" description="Disordered" evidence="1">
    <location>
        <begin position="59"/>
        <end position="92"/>
    </location>
</feature>
<dbReference type="Proteomes" id="UP000676853">
    <property type="component" value="Unassembled WGS sequence"/>
</dbReference>
<sequence>MQAFTVPDAQVDVGHAAYKSFIKVKPGMGDYSVQQTFGWGLDPECKERMLKLMDEARHDDHVHSPLPPREYLRTDYPEGRAEKKNDPVEHPNHYVMPDGSETLSITRWLNNNGGQAVGYITRVCRIDGVVKGNAVEDLEKAIFLLKDEVARLKSLENKNA</sequence>
<dbReference type="EMBL" id="JAGXOE010000034">
    <property type="protein sequence ID" value="MBS4102404.1"/>
    <property type="molecule type" value="Genomic_DNA"/>
</dbReference>